<accession>A0ABP9IAT0</accession>
<dbReference type="RefSeq" id="WP_345680311.1">
    <property type="nucleotide sequence ID" value="NZ_BAABHS010000044.1"/>
</dbReference>
<proteinExistence type="predicted"/>
<evidence type="ECO:0000313" key="2">
    <source>
        <dbReference type="Proteomes" id="UP001500466"/>
    </source>
</evidence>
<keyword evidence="2" id="KW-1185">Reference proteome</keyword>
<evidence type="ECO:0008006" key="3">
    <source>
        <dbReference type="Google" id="ProtNLM"/>
    </source>
</evidence>
<dbReference type="Proteomes" id="UP001500466">
    <property type="component" value="Unassembled WGS sequence"/>
</dbReference>
<organism evidence="1 2">
    <name type="scientific">Yinghuangia aomiensis</name>
    <dbReference type="NCBI Taxonomy" id="676205"/>
    <lineage>
        <taxon>Bacteria</taxon>
        <taxon>Bacillati</taxon>
        <taxon>Actinomycetota</taxon>
        <taxon>Actinomycetes</taxon>
        <taxon>Kitasatosporales</taxon>
        <taxon>Streptomycetaceae</taxon>
        <taxon>Yinghuangia</taxon>
    </lineage>
</organism>
<protein>
    <recommendedName>
        <fullName evidence="3">DUF4259 domain-containing protein</fullName>
    </recommendedName>
</protein>
<sequence>MGVWGRGNFDGDTAADHLGEVMQRLLDEVEAAMAGDPVELEPDEYWGAAVPCNLELLTMIARQDHVGTVLPSPEVAAAWKETYLRVWDATIDDLGPKDGFKEGRRAVLVATFDEFAEEAAKHANPDS</sequence>
<dbReference type="InterPro" id="IPR025355">
    <property type="entry name" value="DUF4259"/>
</dbReference>
<name>A0ABP9IAT0_9ACTN</name>
<dbReference type="EMBL" id="BAABHS010000044">
    <property type="protein sequence ID" value="GAA4991690.1"/>
    <property type="molecule type" value="Genomic_DNA"/>
</dbReference>
<dbReference type="Pfam" id="PF14078">
    <property type="entry name" value="DUF4259"/>
    <property type="match status" value="1"/>
</dbReference>
<gene>
    <name evidence="1" type="ORF">GCM10023205_74910</name>
</gene>
<evidence type="ECO:0000313" key="1">
    <source>
        <dbReference type="EMBL" id="GAA4991690.1"/>
    </source>
</evidence>
<comment type="caution">
    <text evidence="1">The sequence shown here is derived from an EMBL/GenBank/DDBJ whole genome shotgun (WGS) entry which is preliminary data.</text>
</comment>
<reference evidence="2" key="1">
    <citation type="journal article" date="2019" name="Int. J. Syst. Evol. Microbiol.">
        <title>The Global Catalogue of Microorganisms (GCM) 10K type strain sequencing project: providing services to taxonomists for standard genome sequencing and annotation.</title>
        <authorList>
            <consortium name="The Broad Institute Genomics Platform"/>
            <consortium name="The Broad Institute Genome Sequencing Center for Infectious Disease"/>
            <person name="Wu L."/>
            <person name="Ma J."/>
        </authorList>
    </citation>
    <scope>NUCLEOTIDE SEQUENCE [LARGE SCALE GENOMIC DNA]</scope>
    <source>
        <strain evidence="2">JCM 17986</strain>
    </source>
</reference>